<organism evidence="2 3">
    <name type="scientific">Micromonospora eburnea</name>
    <dbReference type="NCBI Taxonomy" id="227316"/>
    <lineage>
        <taxon>Bacteria</taxon>
        <taxon>Bacillati</taxon>
        <taxon>Actinomycetota</taxon>
        <taxon>Actinomycetes</taxon>
        <taxon>Micromonosporales</taxon>
        <taxon>Micromonosporaceae</taxon>
        <taxon>Micromonospora</taxon>
    </lineage>
</organism>
<feature type="transmembrane region" description="Helical" evidence="1">
    <location>
        <begin position="29"/>
        <end position="49"/>
    </location>
</feature>
<gene>
    <name evidence="2" type="ORF">GA0070604_2233</name>
</gene>
<keyword evidence="1" id="KW-0472">Membrane</keyword>
<reference evidence="3" key="1">
    <citation type="submission" date="2016-06" db="EMBL/GenBank/DDBJ databases">
        <authorList>
            <person name="Varghese N."/>
            <person name="Submissions Spin"/>
        </authorList>
    </citation>
    <scope>NUCLEOTIDE SEQUENCE [LARGE SCALE GENOMIC DNA]</scope>
    <source>
        <strain evidence="3">DSM 44814</strain>
    </source>
</reference>
<evidence type="ECO:0000256" key="1">
    <source>
        <dbReference type="SAM" id="Phobius"/>
    </source>
</evidence>
<dbReference type="EMBL" id="FMHY01000002">
    <property type="protein sequence ID" value="SCL50883.1"/>
    <property type="molecule type" value="Genomic_DNA"/>
</dbReference>
<dbReference type="AlphaFoldDB" id="A0A1C6UAE9"/>
<dbReference type="Proteomes" id="UP000199696">
    <property type="component" value="Unassembled WGS sequence"/>
</dbReference>
<accession>A0A1C6UAE9</accession>
<evidence type="ECO:0000313" key="2">
    <source>
        <dbReference type="EMBL" id="SCL50883.1"/>
    </source>
</evidence>
<keyword evidence="3" id="KW-1185">Reference proteome</keyword>
<name>A0A1C6UAE9_9ACTN</name>
<keyword evidence="1" id="KW-1133">Transmembrane helix</keyword>
<evidence type="ECO:0000313" key="3">
    <source>
        <dbReference type="Proteomes" id="UP000199696"/>
    </source>
</evidence>
<protein>
    <submittedName>
        <fullName evidence="2">Uncharacterized protein</fullName>
    </submittedName>
</protein>
<keyword evidence="1" id="KW-0812">Transmembrane</keyword>
<sequence>MGRNAEIGVAAHLSSRPLHHGSTVVKPQITAYFPLFGTACMTVSVMLLFL</sequence>
<proteinExistence type="predicted"/>